<dbReference type="InterPro" id="IPR015421">
    <property type="entry name" value="PyrdxlP-dep_Trfase_major"/>
</dbReference>
<keyword evidence="4" id="KW-0032">Aminotransferase</keyword>
<accession>A0ABS6YJ41</accession>
<dbReference type="CDD" id="cd00609">
    <property type="entry name" value="AAT_like"/>
    <property type="match status" value="1"/>
</dbReference>
<dbReference type="PANTHER" id="PTHR42885:SF1">
    <property type="entry name" value="THREONINE-PHOSPHATE DECARBOXYLASE"/>
    <property type="match status" value="1"/>
</dbReference>
<dbReference type="InterPro" id="IPR015422">
    <property type="entry name" value="PyrdxlP-dep_Trfase_small"/>
</dbReference>
<comment type="cofactor">
    <cofactor evidence="1">
        <name>pyridoxal 5'-phosphate</name>
        <dbReference type="ChEBI" id="CHEBI:597326"/>
    </cofactor>
</comment>
<dbReference type="PANTHER" id="PTHR42885">
    <property type="entry name" value="HISTIDINOL-PHOSPHATE AMINOTRANSFERASE-RELATED"/>
    <property type="match status" value="1"/>
</dbReference>
<proteinExistence type="predicted"/>
<dbReference type="GO" id="GO:0008483">
    <property type="term" value="F:transaminase activity"/>
    <property type="evidence" value="ECO:0007669"/>
    <property type="project" value="UniProtKB-KW"/>
</dbReference>
<keyword evidence="5" id="KW-1185">Reference proteome</keyword>
<dbReference type="SUPFAM" id="SSF53383">
    <property type="entry name" value="PLP-dependent transferases"/>
    <property type="match status" value="1"/>
</dbReference>
<sequence>MTENAPTVLDAQGGDLRSLPDREFLDLGTCVNRYGPPPAVETALRCIKPEHLLAHPYGDEERFTEAYAEFMGASPDRLIPGRGITEFIRVLAQLLPTEQVAVVTPDYTDTIRRFPVHLDPPSGTAETAQSRLERVELGMRTRPYVFLSNPNNPLGFYLHRDDLMEICRANPDSVLIVDEAYIEFLPDHAELSMTQSGLSNVVVLRSPNKFFGIAGTRTGALWTLNPDIFRRVAERKLNWTLSHVDAVLAIAALGETEWAEHTRSALLANALGLEEILGDRFPGLVRGVPVHYRFIATDDPIADHRFFLDHGVAVRALDGRQPGRVSGLRITAPTAAELANLKDSLAR</sequence>
<keyword evidence="4" id="KW-0808">Transferase</keyword>
<evidence type="ECO:0000259" key="3">
    <source>
        <dbReference type="Pfam" id="PF00155"/>
    </source>
</evidence>
<dbReference type="Gene3D" id="3.90.1150.10">
    <property type="entry name" value="Aspartate Aminotransferase, domain 1"/>
    <property type="match status" value="1"/>
</dbReference>
<dbReference type="RefSeq" id="WP_219687944.1">
    <property type="nucleotide sequence ID" value="NZ_WMBF01000047.1"/>
</dbReference>
<dbReference type="Pfam" id="PF00155">
    <property type="entry name" value="Aminotran_1_2"/>
    <property type="match status" value="1"/>
</dbReference>
<evidence type="ECO:0000313" key="4">
    <source>
        <dbReference type="EMBL" id="MBW5421429.1"/>
    </source>
</evidence>
<evidence type="ECO:0000256" key="2">
    <source>
        <dbReference type="ARBA" id="ARBA00022898"/>
    </source>
</evidence>
<evidence type="ECO:0000256" key="1">
    <source>
        <dbReference type="ARBA" id="ARBA00001933"/>
    </source>
</evidence>
<dbReference type="InterPro" id="IPR004839">
    <property type="entry name" value="Aminotransferase_I/II_large"/>
</dbReference>
<comment type="caution">
    <text evidence="4">The sequence shown here is derived from an EMBL/GenBank/DDBJ whole genome shotgun (WGS) entry which is preliminary data.</text>
</comment>
<dbReference type="EMBL" id="WMBF01000047">
    <property type="protein sequence ID" value="MBW5421429.1"/>
    <property type="molecule type" value="Genomic_DNA"/>
</dbReference>
<organism evidence="4 5">
    <name type="scientific">Streptomyces anatolicus</name>
    <dbReference type="NCBI Taxonomy" id="2675858"/>
    <lineage>
        <taxon>Bacteria</taxon>
        <taxon>Bacillati</taxon>
        <taxon>Actinomycetota</taxon>
        <taxon>Actinomycetes</taxon>
        <taxon>Kitasatosporales</taxon>
        <taxon>Streptomycetaceae</taxon>
        <taxon>Streptomyces</taxon>
    </lineage>
</organism>
<name>A0ABS6YJ41_9ACTN</name>
<gene>
    <name evidence="4" type="ORF">GKQ77_07585</name>
</gene>
<dbReference type="InterPro" id="IPR015424">
    <property type="entry name" value="PyrdxlP-dep_Trfase"/>
</dbReference>
<dbReference type="Proteomes" id="UP001197114">
    <property type="component" value="Unassembled WGS sequence"/>
</dbReference>
<feature type="domain" description="Aminotransferase class I/classII large" evidence="3">
    <location>
        <begin position="24"/>
        <end position="341"/>
    </location>
</feature>
<evidence type="ECO:0000313" key="5">
    <source>
        <dbReference type="Proteomes" id="UP001197114"/>
    </source>
</evidence>
<dbReference type="Gene3D" id="3.40.640.10">
    <property type="entry name" value="Type I PLP-dependent aspartate aminotransferase-like (Major domain)"/>
    <property type="match status" value="1"/>
</dbReference>
<protein>
    <submittedName>
        <fullName evidence="4">Aminotransferase class I/II-fold pyridoxal phosphate-dependent enzyme</fullName>
    </submittedName>
</protein>
<reference evidence="4 5" key="1">
    <citation type="submission" date="2019-11" db="EMBL/GenBank/DDBJ databases">
        <authorList>
            <person name="Ay H."/>
        </authorList>
    </citation>
    <scope>NUCLEOTIDE SEQUENCE [LARGE SCALE GENOMIC DNA]</scope>
    <source>
        <strain evidence="4 5">BG9H</strain>
    </source>
</reference>
<keyword evidence="2" id="KW-0663">Pyridoxal phosphate</keyword>